<dbReference type="AlphaFoldDB" id="A0A1H4BQD2"/>
<evidence type="ECO:0000256" key="10">
    <source>
        <dbReference type="ARBA" id="ARBA00022833"/>
    </source>
</evidence>
<dbReference type="PANTHER" id="PTHR11533:SF174">
    <property type="entry name" value="PUROMYCIN-SENSITIVE AMINOPEPTIDASE-RELATED"/>
    <property type="match status" value="1"/>
</dbReference>
<feature type="domain" description="Aminopeptidase N-like N-terminal" evidence="13">
    <location>
        <begin position="50"/>
        <end position="238"/>
    </location>
</feature>
<evidence type="ECO:0000256" key="9">
    <source>
        <dbReference type="ARBA" id="ARBA00022801"/>
    </source>
</evidence>
<dbReference type="Pfam" id="PF13646">
    <property type="entry name" value="HEAT_2"/>
    <property type="match status" value="1"/>
</dbReference>
<comment type="similarity">
    <text evidence="3">Belongs to the peptidase M1 family.</text>
</comment>
<dbReference type="InterPro" id="IPR014782">
    <property type="entry name" value="Peptidase_M1_dom"/>
</dbReference>
<dbReference type="OrthoDB" id="100605at2"/>
<dbReference type="PANTHER" id="PTHR11533">
    <property type="entry name" value="PROTEASE M1 ZINC METALLOPROTEASE"/>
    <property type="match status" value="1"/>
</dbReference>
<evidence type="ECO:0000256" key="8">
    <source>
        <dbReference type="ARBA" id="ARBA00022723"/>
    </source>
</evidence>
<dbReference type="SUPFAM" id="SSF48371">
    <property type="entry name" value="ARM repeat"/>
    <property type="match status" value="1"/>
</dbReference>
<evidence type="ECO:0000259" key="12">
    <source>
        <dbReference type="Pfam" id="PF01433"/>
    </source>
</evidence>
<dbReference type="GO" id="GO:0008270">
    <property type="term" value="F:zinc ion binding"/>
    <property type="evidence" value="ECO:0007669"/>
    <property type="project" value="InterPro"/>
</dbReference>
<comment type="catalytic activity">
    <reaction evidence="1">
        <text>Release of an N-terminal amino acid, Xaa-|-Yaa- from a peptide, amide or arylamide. Xaa is preferably Ala, but may be most amino acids including Pro (slow action). When a terminal hydrophobic residue is followed by a prolyl residue, the two may be released as an intact Xaa-Pro dipeptide.</text>
        <dbReference type="EC" id="3.4.11.2"/>
    </reaction>
</comment>
<dbReference type="CDD" id="cd09603">
    <property type="entry name" value="M1_APN_like"/>
    <property type="match status" value="1"/>
</dbReference>
<dbReference type="STRING" id="551991.SAMN05192529_12345"/>
<comment type="cofactor">
    <cofactor evidence="2">
        <name>Zn(2+)</name>
        <dbReference type="ChEBI" id="CHEBI:29105"/>
    </cofactor>
</comment>
<protein>
    <recommendedName>
        <fullName evidence="5">Aminopeptidase N</fullName>
        <ecNumber evidence="4">3.4.11.2</ecNumber>
    </recommendedName>
</protein>
<dbReference type="InterPro" id="IPR001930">
    <property type="entry name" value="Peptidase_M1"/>
</dbReference>
<evidence type="ECO:0000256" key="6">
    <source>
        <dbReference type="ARBA" id="ARBA00022438"/>
    </source>
</evidence>
<dbReference type="InterPro" id="IPR050344">
    <property type="entry name" value="Peptidase_M1_aminopeptidases"/>
</dbReference>
<name>A0A1H4BQD2_9BACT</name>
<keyword evidence="9" id="KW-0378">Hydrolase</keyword>
<dbReference type="InterPro" id="IPR042097">
    <property type="entry name" value="Aminopeptidase_N-like_N_sf"/>
</dbReference>
<dbReference type="GO" id="GO:0005737">
    <property type="term" value="C:cytoplasm"/>
    <property type="evidence" value="ECO:0007669"/>
    <property type="project" value="TreeGrafter"/>
</dbReference>
<dbReference type="GO" id="GO:0005615">
    <property type="term" value="C:extracellular space"/>
    <property type="evidence" value="ECO:0007669"/>
    <property type="project" value="TreeGrafter"/>
</dbReference>
<evidence type="ECO:0000259" key="13">
    <source>
        <dbReference type="Pfam" id="PF17900"/>
    </source>
</evidence>
<keyword evidence="11" id="KW-0482">Metalloprotease</keyword>
<evidence type="ECO:0000256" key="7">
    <source>
        <dbReference type="ARBA" id="ARBA00022670"/>
    </source>
</evidence>
<evidence type="ECO:0000256" key="1">
    <source>
        <dbReference type="ARBA" id="ARBA00000098"/>
    </source>
</evidence>
<dbReference type="SUPFAM" id="SSF63737">
    <property type="entry name" value="Leukotriene A4 hydrolase N-terminal domain"/>
    <property type="match status" value="1"/>
</dbReference>
<sequence length="830" mass="94224">MRNLIVAILATACLQGTLQAQTVHTQSRDTAWKEAYRASSPKINDIVNTKLDVRFDYDKSYLYGKAWITLSPHFYDTDSLTLDAKGMDIAKVALVSGSKQIPLKYTYSDSLQLHIQLGKTFKAADNYTVYIEYTSKPNEIKSHGSAAITDDKGLYFINPKGLDKDKPTQIWTQGETESNSVWFPTIDKPDQKTKIEIAMRVPDKYVTLSNGLLTHQQKNSDGTRTDTWKLDMPIAPYLVFMGVGDYAIVKDHYEGKEVAYYVEPAYKDVARKIFGNTPEMIGFFSKILGLDYVWPKYDQIVGRDYVSGAMENVTATLHQESAQQNARELTDGNRWEDVIAHELFHHWFGDLVTAESWSNLTVNESFANYSEYLWETYKYGKDAGEAQAYNEMQGYLRSGSENKDLVRFYYKDKEDMFDAVSYNKGGRILNMLRHYVGDSAFFKSLNLYLNQNKFSTGEAHQLRLAFEQVTGQDLNWFWNQWYFGAGHPVLDISYVYDSSQHKTIVAIEQQQKSAEVFQLPIDIDVYVAGKKTRHSVWMDHQRQLFSFSVAAKPELVNVDGDKILLAEKTDHKTLQEFIAQYKLAGNYVDRKEAIDYASDHMDEAGAKDFLISALNDPYFGLRKDVLQQTNPNSYTAADFKKVQQIAQNDPSRPVRAAAIDVLAFTGDPAYKDIFTAGVKDSSYSVAGASLQGLAKVDQQAAMTLLPELEKDAKGRLASVVQKLTILTKTDADFDEIYKNFTELPMGQEKVSGLFDMISYMNNLKDPDHFKKMTDAVVEVREKIAAMYPPFKERINQTLTQLLTQKTQAHGQAADAAKDQQEIDYLKSQIK</sequence>
<evidence type="ECO:0000313" key="15">
    <source>
        <dbReference type="Proteomes" id="UP000199041"/>
    </source>
</evidence>
<dbReference type="GO" id="GO:0070006">
    <property type="term" value="F:metalloaminopeptidase activity"/>
    <property type="evidence" value="ECO:0007669"/>
    <property type="project" value="TreeGrafter"/>
</dbReference>
<dbReference type="Proteomes" id="UP000199041">
    <property type="component" value="Unassembled WGS sequence"/>
</dbReference>
<keyword evidence="7" id="KW-0645">Protease</keyword>
<dbReference type="Gene3D" id="1.10.390.10">
    <property type="entry name" value="Neutral Protease Domain 2"/>
    <property type="match status" value="1"/>
</dbReference>
<evidence type="ECO:0000256" key="3">
    <source>
        <dbReference type="ARBA" id="ARBA00010136"/>
    </source>
</evidence>
<dbReference type="Pfam" id="PF01433">
    <property type="entry name" value="Peptidase_M1"/>
    <property type="match status" value="1"/>
</dbReference>
<accession>A0A1H4BQD2</accession>
<dbReference type="InterPro" id="IPR027268">
    <property type="entry name" value="Peptidase_M4/M1_CTD_sf"/>
</dbReference>
<dbReference type="GO" id="GO:0016285">
    <property type="term" value="F:alanyl aminopeptidase activity"/>
    <property type="evidence" value="ECO:0007669"/>
    <property type="project" value="UniProtKB-EC"/>
</dbReference>
<evidence type="ECO:0000256" key="4">
    <source>
        <dbReference type="ARBA" id="ARBA00012564"/>
    </source>
</evidence>
<keyword evidence="10" id="KW-0862">Zinc</keyword>
<dbReference type="Pfam" id="PF17900">
    <property type="entry name" value="Peptidase_M1_N"/>
    <property type="match status" value="1"/>
</dbReference>
<dbReference type="InterPro" id="IPR016024">
    <property type="entry name" value="ARM-type_fold"/>
</dbReference>
<keyword evidence="6 14" id="KW-0031">Aminopeptidase</keyword>
<evidence type="ECO:0000256" key="11">
    <source>
        <dbReference type="ARBA" id="ARBA00023049"/>
    </source>
</evidence>
<keyword evidence="8" id="KW-0479">Metal-binding</keyword>
<dbReference type="PRINTS" id="PR00756">
    <property type="entry name" value="ALADIPTASE"/>
</dbReference>
<dbReference type="GO" id="GO:0006508">
    <property type="term" value="P:proteolysis"/>
    <property type="evidence" value="ECO:0007669"/>
    <property type="project" value="UniProtKB-KW"/>
</dbReference>
<dbReference type="EMBL" id="FNQY01000023">
    <property type="protein sequence ID" value="SEA50297.1"/>
    <property type="molecule type" value="Genomic_DNA"/>
</dbReference>
<gene>
    <name evidence="14" type="ORF">SAMN05192529_12345</name>
</gene>
<evidence type="ECO:0000256" key="5">
    <source>
        <dbReference type="ARBA" id="ARBA00015611"/>
    </source>
</evidence>
<reference evidence="14 15" key="1">
    <citation type="submission" date="2016-10" db="EMBL/GenBank/DDBJ databases">
        <authorList>
            <person name="de Groot N.N."/>
        </authorList>
    </citation>
    <scope>NUCLEOTIDE SEQUENCE [LARGE SCALE GENOMIC DNA]</scope>
    <source>
        <strain evidence="14 15">Vu-144</strain>
    </source>
</reference>
<organism evidence="14 15">
    <name type="scientific">Arachidicoccus rhizosphaerae</name>
    <dbReference type="NCBI Taxonomy" id="551991"/>
    <lineage>
        <taxon>Bacteria</taxon>
        <taxon>Pseudomonadati</taxon>
        <taxon>Bacteroidota</taxon>
        <taxon>Chitinophagia</taxon>
        <taxon>Chitinophagales</taxon>
        <taxon>Chitinophagaceae</taxon>
        <taxon>Arachidicoccus</taxon>
    </lineage>
</organism>
<dbReference type="EC" id="3.4.11.2" evidence="4"/>
<dbReference type="GO" id="GO:0043171">
    <property type="term" value="P:peptide catabolic process"/>
    <property type="evidence" value="ECO:0007669"/>
    <property type="project" value="TreeGrafter"/>
</dbReference>
<evidence type="ECO:0000256" key="2">
    <source>
        <dbReference type="ARBA" id="ARBA00001947"/>
    </source>
</evidence>
<dbReference type="Gene3D" id="2.60.40.1730">
    <property type="entry name" value="tricorn interacting facor f3 domain"/>
    <property type="match status" value="1"/>
</dbReference>
<feature type="domain" description="Peptidase M1 membrane alanine aminopeptidase" evidence="12">
    <location>
        <begin position="276"/>
        <end position="481"/>
    </location>
</feature>
<dbReference type="InterPro" id="IPR045357">
    <property type="entry name" value="Aminopeptidase_N-like_N"/>
</dbReference>
<dbReference type="RefSeq" id="WP_091400375.1">
    <property type="nucleotide sequence ID" value="NZ_FNQY01000023.1"/>
</dbReference>
<evidence type="ECO:0000313" key="14">
    <source>
        <dbReference type="EMBL" id="SEA50297.1"/>
    </source>
</evidence>
<keyword evidence="15" id="KW-1185">Reference proteome</keyword>
<dbReference type="SUPFAM" id="SSF55486">
    <property type="entry name" value="Metalloproteases ('zincins'), catalytic domain"/>
    <property type="match status" value="1"/>
</dbReference>
<dbReference type="GO" id="GO:0042277">
    <property type="term" value="F:peptide binding"/>
    <property type="evidence" value="ECO:0007669"/>
    <property type="project" value="TreeGrafter"/>
</dbReference>
<dbReference type="GO" id="GO:0016020">
    <property type="term" value="C:membrane"/>
    <property type="evidence" value="ECO:0007669"/>
    <property type="project" value="TreeGrafter"/>
</dbReference>
<proteinExistence type="inferred from homology"/>